<dbReference type="PANTHER" id="PTHR36057:SF1">
    <property type="entry name" value="LIPOPROTEIN LIPID ATTACHMENT SITE-LIKE PROTEIN, PUTATIVE (DUF1223)-RELATED"/>
    <property type="match status" value="1"/>
</dbReference>
<dbReference type="EMBL" id="JBEPSM010000004">
    <property type="protein sequence ID" value="MET4636506.1"/>
    <property type="molecule type" value="Genomic_DNA"/>
</dbReference>
<dbReference type="Proteomes" id="UP001549321">
    <property type="component" value="Unassembled WGS sequence"/>
</dbReference>
<dbReference type="RefSeq" id="WP_354554135.1">
    <property type="nucleotide sequence ID" value="NZ_JBEPSM010000004.1"/>
</dbReference>
<keyword evidence="3" id="KW-1185">Reference proteome</keyword>
<dbReference type="PANTHER" id="PTHR36057">
    <property type="match status" value="1"/>
</dbReference>
<gene>
    <name evidence="2" type="ORF">ABIE08_004464</name>
</gene>
<dbReference type="InterPro" id="IPR036249">
    <property type="entry name" value="Thioredoxin-like_sf"/>
</dbReference>
<name>A0ABV2R733_9HYPH</name>
<evidence type="ECO:0000313" key="2">
    <source>
        <dbReference type="EMBL" id="MET4636506.1"/>
    </source>
</evidence>
<sequence length="254" mass="27860">MFHPKTSWILAALCLLAVPALAAKAQGPTKVSAVLELFTSQGCASCPPADEMLEDFAKRQDIVALSLPVDYWDYLGWKDTLASHEFTDRQKAYANARGDRQIYTPQMIVNGTSHVVGSDRTAIDAALETKPPLAVPVSMDMVGDAIRVKIGETADSTIPRERKATIWLALYKRQVAVPIRKGENQDRTLSYYNVVTRLRPIAMWRGEPVDVDLPMSEYHQANADGCAILLQAETANGEPGEILGAAFSEKGAEW</sequence>
<comment type="caution">
    <text evidence="2">The sequence shown here is derived from an EMBL/GenBank/DDBJ whole genome shotgun (WGS) entry which is preliminary data.</text>
</comment>
<dbReference type="Pfam" id="PF06764">
    <property type="entry name" value="DUF1223"/>
    <property type="match status" value="1"/>
</dbReference>
<dbReference type="SUPFAM" id="SSF52833">
    <property type="entry name" value="Thioredoxin-like"/>
    <property type="match status" value="1"/>
</dbReference>
<proteinExistence type="predicted"/>
<dbReference type="InterPro" id="IPR010634">
    <property type="entry name" value="DUF1223"/>
</dbReference>
<organism evidence="2 3">
    <name type="scientific">Kaistia defluvii</name>
    <dbReference type="NCBI Taxonomy" id="410841"/>
    <lineage>
        <taxon>Bacteria</taxon>
        <taxon>Pseudomonadati</taxon>
        <taxon>Pseudomonadota</taxon>
        <taxon>Alphaproteobacteria</taxon>
        <taxon>Hyphomicrobiales</taxon>
        <taxon>Kaistiaceae</taxon>
        <taxon>Kaistia</taxon>
    </lineage>
</organism>
<protein>
    <recommendedName>
        <fullName evidence="4">DUF1223 domain-containing protein</fullName>
    </recommendedName>
</protein>
<keyword evidence="1" id="KW-0732">Signal</keyword>
<feature type="signal peptide" evidence="1">
    <location>
        <begin position="1"/>
        <end position="22"/>
    </location>
</feature>
<feature type="chain" id="PRO_5047026068" description="DUF1223 domain-containing protein" evidence="1">
    <location>
        <begin position="23"/>
        <end position="254"/>
    </location>
</feature>
<evidence type="ECO:0008006" key="4">
    <source>
        <dbReference type="Google" id="ProtNLM"/>
    </source>
</evidence>
<accession>A0ABV2R733</accession>
<evidence type="ECO:0000313" key="3">
    <source>
        <dbReference type="Proteomes" id="UP001549321"/>
    </source>
</evidence>
<evidence type="ECO:0000256" key="1">
    <source>
        <dbReference type="SAM" id="SignalP"/>
    </source>
</evidence>
<reference evidence="2 3" key="1">
    <citation type="submission" date="2024-06" db="EMBL/GenBank/DDBJ databases">
        <title>Sorghum-associated microbial communities from plants grown in Nebraska, USA.</title>
        <authorList>
            <person name="Schachtman D."/>
        </authorList>
    </citation>
    <scope>NUCLEOTIDE SEQUENCE [LARGE SCALE GENOMIC DNA]</scope>
    <source>
        <strain evidence="2 3">3207</strain>
    </source>
</reference>